<accession>A0ABT1VSP9</accession>
<dbReference type="RefSeq" id="WP_422918114.1">
    <property type="nucleotide sequence ID" value="NZ_JAMZEJ010000001.1"/>
</dbReference>
<keyword evidence="1" id="KW-0597">Phosphoprotein</keyword>
<proteinExistence type="predicted"/>
<dbReference type="SMART" id="SM00448">
    <property type="entry name" value="REC"/>
    <property type="match status" value="1"/>
</dbReference>
<dbReference type="SUPFAM" id="SSF52172">
    <property type="entry name" value="CheY-like"/>
    <property type="match status" value="1"/>
</dbReference>
<evidence type="ECO:0000313" key="3">
    <source>
        <dbReference type="EMBL" id="MCQ8239371.1"/>
    </source>
</evidence>
<name>A0ABT1VSP9_9PROT</name>
<dbReference type="EMBL" id="JAMZEJ010000001">
    <property type="protein sequence ID" value="MCQ8239371.1"/>
    <property type="molecule type" value="Genomic_DNA"/>
</dbReference>
<dbReference type="InterPro" id="IPR001789">
    <property type="entry name" value="Sig_transdc_resp-reg_receiver"/>
</dbReference>
<reference evidence="3 4" key="1">
    <citation type="submission" date="2022-06" db="EMBL/GenBank/DDBJ databases">
        <title>Rhizosaccharibacter gen. nov. sp. nov. KSS12, endophytic bacteria isolated from sugarcane.</title>
        <authorList>
            <person name="Pitiwittayakul N."/>
        </authorList>
    </citation>
    <scope>NUCLEOTIDE SEQUENCE [LARGE SCALE GENOMIC DNA]</scope>
    <source>
        <strain evidence="3 4">KSS12</strain>
    </source>
</reference>
<dbReference type="Proteomes" id="UP001524547">
    <property type="component" value="Unassembled WGS sequence"/>
</dbReference>
<comment type="caution">
    <text evidence="3">The sequence shown here is derived from an EMBL/GenBank/DDBJ whole genome shotgun (WGS) entry which is preliminary data.</text>
</comment>
<keyword evidence="4" id="KW-1185">Reference proteome</keyword>
<organism evidence="3 4">
    <name type="scientific">Rhizosaccharibacter radicis</name>
    <dbReference type="NCBI Taxonomy" id="2782605"/>
    <lineage>
        <taxon>Bacteria</taxon>
        <taxon>Pseudomonadati</taxon>
        <taxon>Pseudomonadota</taxon>
        <taxon>Alphaproteobacteria</taxon>
        <taxon>Acetobacterales</taxon>
        <taxon>Acetobacteraceae</taxon>
        <taxon>Rhizosaccharibacter</taxon>
    </lineage>
</organism>
<dbReference type="Pfam" id="PF00072">
    <property type="entry name" value="Response_reg"/>
    <property type="match status" value="1"/>
</dbReference>
<dbReference type="Gene3D" id="3.40.50.2300">
    <property type="match status" value="1"/>
</dbReference>
<feature type="domain" description="Response regulatory" evidence="2">
    <location>
        <begin position="11"/>
        <end position="121"/>
    </location>
</feature>
<dbReference type="PROSITE" id="PS50110">
    <property type="entry name" value="RESPONSE_REGULATORY"/>
    <property type="match status" value="1"/>
</dbReference>
<protein>
    <submittedName>
        <fullName evidence="3">Response regulator</fullName>
    </submittedName>
</protein>
<feature type="modified residue" description="4-aspartylphosphate" evidence="1">
    <location>
        <position position="62"/>
    </location>
</feature>
<sequence length="121" mass="13033">MSDAPPASPKRILVVEDDFLTVEALSDALRAEGFEVIGPVGNVERALQLVDATPAIDGAVVDVNLRGKMSFTVIDALQARHVPVALMTGYDRSALPPRYAAVPRCEKPFNISQVTRALFQS</sequence>
<evidence type="ECO:0000313" key="4">
    <source>
        <dbReference type="Proteomes" id="UP001524547"/>
    </source>
</evidence>
<evidence type="ECO:0000256" key="1">
    <source>
        <dbReference type="PROSITE-ProRule" id="PRU00169"/>
    </source>
</evidence>
<dbReference type="InterPro" id="IPR011006">
    <property type="entry name" value="CheY-like_superfamily"/>
</dbReference>
<evidence type="ECO:0000259" key="2">
    <source>
        <dbReference type="PROSITE" id="PS50110"/>
    </source>
</evidence>
<gene>
    <name evidence="3" type="ORF">NFI88_00765</name>
</gene>